<sequence length="250" mass="28330">MKTVTVLISHHERELHGNFVMPEQVGKYPVVIYSHGYNGVGEDFKKNAEYLAQNGIGAFYYDFCGGSVRSKSSMKTTEMTIFTEKEDLQAVLSILKKQENVDADNIFVFGASQGGFVTTLVAEECADDIRGMVLLFPALCIADNWNERFPNTEDIPNSEDLWGMTLGKRFFETLRGFDIFTHIGKYQRNILIMHGDQDEIVPLEYSQRLRKVYSNVKIEVFQGEAHGFSEVGNQRVGEMTLGFVLQNKKV</sequence>
<evidence type="ECO:0000259" key="1">
    <source>
        <dbReference type="Pfam" id="PF12146"/>
    </source>
</evidence>
<dbReference type="OrthoDB" id="9780269at2"/>
<gene>
    <name evidence="2" type="ordered locus">Clocel_3696</name>
</gene>
<organism evidence="2 3">
    <name type="scientific">Clostridium cellulovorans (strain ATCC 35296 / DSM 3052 / OCM 3 / 743B)</name>
    <dbReference type="NCBI Taxonomy" id="573061"/>
    <lineage>
        <taxon>Bacteria</taxon>
        <taxon>Bacillati</taxon>
        <taxon>Bacillota</taxon>
        <taxon>Clostridia</taxon>
        <taxon>Eubacteriales</taxon>
        <taxon>Clostridiaceae</taxon>
        <taxon>Clostridium</taxon>
    </lineage>
</organism>
<dbReference type="InterPro" id="IPR022742">
    <property type="entry name" value="Hydrolase_4"/>
</dbReference>
<evidence type="ECO:0000313" key="2">
    <source>
        <dbReference type="EMBL" id="ADL53366.1"/>
    </source>
</evidence>
<dbReference type="Gene3D" id="3.40.50.1820">
    <property type="entry name" value="alpha/beta hydrolase"/>
    <property type="match status" value="1"/>
</dbReference>
<dbReference type="Proteomes" id="UP000002730">
    <property type="component" value="Chromosome"/>
</dbReference>
<dbReference type="SUPFAM" id="SSF53474">
    <property type="entry name" value="alpha/beta-Hydrolases"/>
    <property type="match status" value="1"/>
</dbReference>
<dbReference type="RefSeq" id="WP_010073705.1">
    <property type="nucleotide sequence ID" value="NC_014393.1"/>
</dbReference>
<evidence type="ECO:0000313" key="3">
    <source>
        <dbReference type="Proteomes" id="UP000002730"/>
    </source>
</evidence>
<dbReference type="AlphaFoldDB" id="D9SX63"/>
<proteinExistence type="predicted"/>
<keyword evidence="3" id="KW-1185">Reference proteome</keyword>
<feature type="domain" description="Serine aminopeptidase S33" evidence="1">
    <location>
        <begin position="30"/>
        <end position="145"/>
    </location>
</feature>
<accession>D9SX63</accession>
<dbReference type="EMBL" id="CP002160">
    <property type="protein sequence ID" value="ADL53366.1"/>
    <property type="molecule type" value="Genomic_DNA"/>
</dbReference>
<dbReference type="KEGG" id="ccb:Clocel_3696"/>
<dbReference type="eggNOG" id="COG1073">
    <property type="taxonomic scope" value="Bacteria"/>
</dbReference>
<protein>
    <submittedName>
        <fullName evidence="2">Putative cinnamoyl ester hydrolase</fullName>
    </submittedName>
</protein>
<dbReference type="HOGENOM" id="CLU_048353_1_0_9"/>
<dbReference type="InterPro" id="IPR050261">
    <property type="entry name" value="FrsA_esterase"/>
</dbReference>
<dbReference type="Pfam" id="PF12146">
    <property type="entry name" value="Hydrolase_4"/>
    <property type="match status" value="1"/>
</dbReference>
<dbReference type="InterPro" id="IPR029058">
    <property type="entry name" value="AB_hydrolase_fold"/>
</dbReference>
<name>D9SX63_CLOC7</name>
<reference evidence="2 3" key="1">
    <citation type="submission" date="2010-08" db="EMBL/GenBank/DDBJ databases">
        <title>Complete sequence of Clostridium cellulovorans 743B.</title>
        <authorList>
            <consortium name="US DOE Joint Genome Institute"/>
            <person name="Lucas S."/>
            <person name="Copeland A."/>
            <person name="Lapidus A."/>
            <person name="Cheng J.-F."/>
            <person name="Bruce D."/>
            <person name="Goodwin L."/>
            <person name="Pitluck S."/>
            <person name="Chertkov O."/>
            <person name="Detter J.C."/>
            <person name="Han C."/>
            <person name="Tapia R."/>
            <person name="Land M."/>
            <person name="Hauser L."/>
            <person name="Chang Y.-J."/>
            <person name="Jeffries C."/>
            <person name="Kyrpides N."/>
            <person name="Ivanova N."/>
            <person name="Mikhailova N."/>
            <person name="Hemme C.L."/>
            <person name="Woyke T."/>
        </authorList>
    </citation>
    <scope>NUCLEOTIDE SEQUENCE [LARGE SCALE GENOMIC DNA]</scope>
    <source>
        <strain evidence="3">ATCC 35296 / DSM 3052 / OCM 3 / 743B</strain>
    </source>
</reference>
<dbReference type="STRING" id="573061.Clocel_3696"/>
<keyword evidence="2" id="KW-0378">Hydrolase</keyword>
<dbReference type="GO" id="GO:0016787">
    <property type="term" value="F:hydrolase activity"/>
    <property type="evidence" value="ECO:0007669"/>
    <property type="project" value="UniProtKB-KW"/>
</dbReference>
<dbReference type="PANTHER" id="PTHR22946">
    <property type="entry name" value="DIENELACTONE HYDROLASE DOMAIN-CONTAINING PROTEIN-RELATED"/>
    <property type="match status" value="1"/>
</dbReference>